<protein>
    <submittedName>
        <fullName evidence="2">PepSY domain-containing protein</fullName>
    </submittedName>
</protein>
<name>A0ABX0NJK8_9BURK</name>
<feature type="transmembrane region" description="Helical" evidence="1">
    <location>
        <begin position="408"/>
        <end position="428"/>
    </location>
</feature>
<dbReference type="PANTHER" id="PTHR34219">
    <property type="entry name" value="IRON-REGULATED INNER MEMBRANE PROTEIN-RELATED"/>
    <property type="match status" value="1"/>
</dbReference>
<sequence>MDKRPSLRHAMDYLHTWAGVLFSVLLFLVFFMGTLSVFDREIDRWMMPASRLVTPGAVSFDRSALPHLQQLASDARTWSVEYPNARDPLMTLGWFGEQGIERRLVDVERDRLLADPGTKGGSGFFYPFHTSFHLPWMDIGTWLLALVALAMLVLLVSGVIIHKRIFADFFTFRPRKAMQRATLDLHNASSILLLPFHFVITLSGLIIFLFVYLDLGVSVVYATDGGNIFKEGIRHYSRPPAREPGQLASIDAMVAQSRAIWGSGEVRRIIVRNPQDKHATVEVQRLPLDQVVNDNVSVVFDGPTGEVLARQRLSPGFQVQRFFSGLHMLSFAHWGLRWMYFVMGLISCVMIGTGLLLWVEKRRARQEKTGRISYRVVNAVAVAGTMGVLVATLSMLVANKLLPAGMGARAACEQWVFFGAWGATMLHASTRALSRCAPADLRTAWRELAWLSAALAVLAVILNGLLTGDHLPRALASGSLAVAGTDLVLLASALVAVCAARRLAARPVSAASGAIAAVLA</sequence>
<comment type="caution">
    <text evidence="2">The sequence shown here is derived from an EMBL/GenBank/DDBJ whole genome shotgun (WGS) entry which is preliminary data.</text>
</comment>
<feature type="transmembrane region" description="Helical" evidence="1">
    <location>
        <begin position="183"/>
        <end position="213"/>
    </location>
</feature>
<feature type="transmembrane region" description="Helical" evidence="1">
    <location>
        <begin position="478"/>
        <end position="500"/>
    </location>
</feature>
<keyword evidence="1" id="KW-0812">Transmembrane</keyword>
<feature type="transmembrane region" description="Helical" evidence="1">
    <location>
        <begin position="12"/>
        <end position="38"/>
    </location>
</feature>
<keyword evidence="3" id="KW-1185">Reference proteome</keyword>
<dbReference type="RefSeq" id="WP_167092758.1">
    <property type="nucleotide sequence ID" value="NZ_WHJG01000047.1"/>
</dbReference>
<keyword evidence="1" id="KW-1133">Transmembrane helix</keyword>
<evidence type="ECO:0000256" key="1">
    <source>
        <dbReference type="SAM" id="Phobius"/>
    </source>
</evidence>
<dbReference type="Pfam" id="PF03929">
    <property type="entry name" value="PepSY_TM"/>
    <property type="match status" value="1"/>
</dbReference>
<dbReference type="InterPro" id="IPR005625">
    <property type="entry name" value="PepSY-ass_TM"/>
</dbReference>
<proteinExistence type="predicted"/>
<evidence type="ECO:0000313" key="3">
    <source>
        <dbReference type="Proteomes" id="UP000621455"/>
    </source>
</evidence>
<keyword evidence="1" id="KW-0472">Membrane</keyword>
<accession>A0ABX0NJK8</accession>
<dbReference type="EMBL" id="WHJG01000047">
    <property type="protein sequence ID" value="NHZ83270.1"/>
    <property type="molecule type" value="Genomic_DNA"/>
</dbReference>
<dbReference type="Proteomes" id="UP000621455">
    <property type="component" value="Unassembled WGS sequence"/>
</dbReference>
<feature type="transmembrane region" description="Helical" evidence="1">
    <location>
        <begin position="448"/>
        <end position="466"/>
    </location>
</feature>
<reference evidence="2 3" key="1">
    <citation type="submission" date="2019-10" db="EMBL/GenBank/DDBJ databases">
        <title>Taxonomy of Antarctic Massilia spp.: description of Massilia rubra sp. nov., Massilia aquatica sp. nov., Massilia mucilaginosa sp. nov., Massilia frigida sp. nov. isolated from streams, lakes and regoliths.</title>
        <authorList>
            <person name="Holochova P."/>
            <person name="Sedlacek I."/>
            <person name="Kralova S."/>
            <person name="Maslanova I."/>
            <person name="Busse H.-J."/>
            <person name="Stankova E."/>
            <person name="Vrbovska V."/>
            <person name="Kovarovic V."/>
            <person name="Bartak M."/>
            <person name="Svec P."/>
            <person name="Pantucek R."/>
        </authorList>
    </citation>
    <scope>NUCLEOTIDE SEQUENCE [LARGE SCALE GENOMIC DNA]</scope>
    <source>
        <strain evidence="2 3">CCM 8695</strain>
    </source>
</reference>
<organism evidence="2 3">
    <name type="scientific">Massilia frigida</name>
    <dbReference type="NCBI Taxonomy" id="2609281"/>
    <lineage>
        <taxon>Bacteria</taxon>
        <taxon>Pseudomonadati</taxon>
        <taxon>Pseudomonadota</taxon>
        <taxon>Betaproteobacteria</taxon>
        <taxon>Burkholderiales</taxon>
        <taxon>Oxalobacteraceae</taxon>
        <taxon>Telluria group</taxon>
        <taxon>Massilia</taxon>
    </lineage>
</organism>
<feature type="transmembrane region" description="Helical" evidence="1">
    <location>
        <begin position="338"/>
        <end position="359"/>
    </location>
</feature>
<feature type="transmembrane region" description="Helical" evidence="1">
    <location>
        <begin position="139"/>
        <end position="162"/>
    </location>
</feature>
<gene>
    <name evidence="2" type="ORF">F2P44_28945</name>
</gene>
<evidence type="ECO:0000313" key="2">
    <source>
        <dbReference type="EMBL" id="NHZ83270.1"/>
    </source>
</evidence>
<dbReference type="PANTHER" id="PTHR34219:SF4">
    <property type="entry name" value="PEPSY DOMAIN-CONTAINING PROTEIN"/>
    <property type="match status" value="1"/>
</dbReference>
<feature type="transmembrane region" description="Helical" evidence="1">
    <location>
        <begin position="380"/>
        <end position="402"/>
    </location>
</feature>